<dbReference type="GO" id="GO:0005886">
    <property type="term" value="C:plasma membrane"/>
    <property type="evidence" value="ECO:0007669"/>
    <property type="project" value="UniProtKB-SubCell"/>
</dbReference>
<reference evidence="12 13" key="1">
    <citation type="submission" date="2017-12" db="EMBL/GenBank/DDBJ databases">
        <title>Phylogenetic diversity of female urinary microbiome.</title>
        <authorList>
            <person name="Thomas-White K."/>
            <person name="Wolfe A.J."/>
        </authorList>
    </citation>
    <scope>NUCLEOTIDE SEQUENCE [LARGE SCALE GENOMIC DNA]</scope>
    <source>
        <strain evidence="12 13">UMB0898</strain>
    </source>
</reference>
<feature type="active site" evidence="9">
    <location>
        <position position="128"/>
    </location>
</feature>
<feature type="transmembrane region" description="Helical" evidence="9">
    <location>
        <begin position="59"/>
        <end position="77"/>
    </location>
</feature>
<dbReference type="PANTHER" id="PTHR33695">
    <property type="entry name" value="LIPOPROTEIN SIGNAL PEPTIDASE"/>
    <property type="match status" value="1"/>
</dbReference>
<dbReference type="GO" id="GO:0004190">
    <property type="term" value="F:aspartic-type endopeptidase activity"/>
    <property type="evidence" value="ECO:0007669"/>
    <property type="project" value="UniProtKB-UniRule"/>
</dbReference>
<dbReference type="PANTHER" id="PTHR33695:SF1">
    <property type="entry name" value="LIPOPROTEIN SIGNAL PEPTIDASE"/>
    <property type="match status" value="1"/>
</dbReference>
<evidence type="ECO:0000313" key="12">
    <source>
        <dbReference type="EMBL" id="PKY89044.1"/>
    </source>
</evidence>
<keyword evidence="6 9" id="KW-0378">Hydrolase</keyword>
<evidence type="ECO:0000256" key="3">
    <source>
        <dbReference type="ARBA" id="ARBA00022670"/>
    </source>
</evidence>
<dbReference type="NCBIfam" id="TIGR00077">
    <property type="entry name" value="lspA"/>
    <property type="match status" value="1"/>
</dbReference>
<dbReference type="EC" id="3.4.23.36" evidence="9"/>
<evidence type="ECO:0000256" key="8">
    <source>
        <dbReference type="ARBA" id="ARBA00023136"/>
    </source>
</evidence>
<evidence type="ECO:0000256" key="7">
    <source>
        <dbReference type="ARBA" id="ARBA00022989"/>
    </source>
</evidence>
<feature type="active site" evidence="9">
    <location>
        <position position="112"/>
    </location>
</feature>
<name>A0A2I1K030_9LACT</name>
<evidence type="ECO:0000256" key="1">
    <source>
        <dbReference type="ARBA" id="ARBA00006139"/>
    </source>
</evidence>
<evidence type="ECO:0000256" key="6">
    <source>
        <dbReference type="ARBA" id="ARBA00022801"/>
    </source>
</evidence>
<keyword evidence="8 9" id="KW-0472">Membrane</keyword>
<comment type="subcellular location">
    <subcellularLocation>
        <location evidence="9">Cell membrane</location>
        <topology evidence="9">Multi-pass membrane protein</topology>
    </subcellularLocation>
</comment>
<evidence type="ECO:0000256" key="11">
    <source>
        <dbReference type="RuleBase" id="RU004181"/>
    </source>
</evidence>
<organism evidence="12 13">
    <name type="scientific">Falseniella ignava</name>
    <dbReference type="NCBI Taxonomy" id="137730"/>
    <lineage>
        <taxon>Bacteria</taxon>
        <taxon>Bacillati</taxon>
        <taxon>Bacillota</taxon>
        <taxon>Bacilli</taxon>
        <taxon>Lactobacillales</taxon>
        <taxon>Aerococcaceae</taxon>
        <taxon>Falseniella</taxon>
    </lineage>
</organism>
<keyword evidence="3 9" id="KW-0645">Protease</keyword>
<comment type="function">
    <text evidence="9 10">This protein specifically catalyzes the removal of signal peptides from prolipoproteins.</text>
</comment>
<comment type="catalytic activity">
    <reaction evidence="9 10">
        <text>Release of signal peptides from bacterial membrane prolipoproteins. Hydrolyzes -Xaa-Yaa-Zaa-|-(S,diacylglyceryl)Cys-, in which Xaa is hydrophobic (preferably Leu), and Yaa (Ala or Ser) and Zaa (Gly or Ala) have small, neutral side chains.</text>
        <dbReference type="EC" id="3.4.23.36"/>
    </reaction>
</comment>
<comment type="pathway">
    <text evidence="9">Protein modification; lipoprotein biosynthesis (signal peptide cleavage).</text>
</comment>
<feature type="transmembrane region" description="Helical" evidence="9">
    <location>
        <begin position="122"/>
        <end position="143"/>
    </location>
</feature>
<evidence type="ECO:0000256" key="2">
    <source>
        <dbReference type="ARBA" id="ARBA00022475"/>
    </source>
</evidence>
<dbReference type="InterPro" id="IPR001872">
    <property type="entry name" value="Peptidase_A8"/>
</dbReference>
<gene>
    <name evidence="9" type="primary">lspA</name>
    <name evidence="12" type="ORF">CYJ57_04720</name>
</gene>
<dbReference type="Pfam" id="PF01252">
    <property type="entry name" value="Peptidase_A8"/>
    <property type="match status" value="1"/>
</dbReference>
<dbReference type="UniPathway" id="UPA00665"/>
<dbReference type="Proteomes" id="UP000234384">
    <property type="component" value="Unassembled WGS sequence"/>
</dbReference>
<dbReference type="HAMAP" id="MF_00161">
    <property type="entry name" value="LspA"/>
    <property type="match status" value="1"/>
</dbReference>
<dbReference type="OrthoDB" id="9810259at2"/>
<comment type="caution">
    <text evidence="12">The sequence shown here is derived from an EMBL/GenBank/DDBJ whole genome shotgun (WGS) entry which is preliminary data.</text>
</comment>
<dbReference type="AlphaFoldDB" id="A0A2I1K030"/>
<keyword evidence="4 9" id="KW-0812">Transmembrane</keyword>
<proteinExistence type="inferred from homology"/>
<accession>A0A2I1K030</accession>
<dbReference type="EMBL" id="PKHE01000010">
    <property type="protein sequence ID" value="PKY89044.1"/>
    <property type="molecule type" value="Genomic_DNA"/>
</dbReference>
<dbReference type="GO" id="GO:0006508">
    <property type="term" value="P:proteolysis"/>
    <property type="evidence" value="ECO:0007669"/>
    <property type="project" value="UniProtKB-KW"/>
</dbReference>
<dbReference type="PRINTS" id="PR00781">
    <property type="entry name" value="LIPOSIGPTASE"/>
</dbReference>
<evidence type="ECO:0000256" key="10">
    <source>
        <dbReference type="RuleBase" id="RU000594"/>
    </source>
</evidence>
<sequence length="152" mass="17520">MLFSFLIAIFVIIFDQLIKYWCVMNLPFQQPQVFIPNFINLTYLHNYGAGWGMMQGRTLFFIFITMFVVGYLCYLIYKHQNDSLIVRCTYGLLLGGAVGNLIDRVRLGYVIDMIQLDFINFPVFNIADAALTLGCIALILIIFTDQEGKDYL</sequence>
<keyword evidence="5 9" id="KW-0064">Aspartyl protease</keyword>
<keyword evidence="7 9" id="KW-1133">Transmembrane helix</keyword>
<evidence type="ECO:0000256" key="5">
    <source>
        <dbReference type="ARBA" id="ARBA00022750"/>
    </source>
</evidence>
<dbReference type="PROSITE" id="PS00855">
    <property type="entry name" value="SPASE_II"/>
    <property type="match status" value="1"/>
</dbReference>
<evidence type="ECO:0000256" key="9">
    <source>
        <dbReference type="HAMAP-Rule" id="MF_00161"/>
    </source>
</evidence>
<evidence type="ECO:0000313" key="13">
    <source>
        <dbReference type="Proteomes" id="UP000234384"/>
    </source>
</evidence>
<protein>
    <recommendedName>
        <fullName evidence="9">Lipoprotein signal peptidase</fullName>
        <ecNumber evidence="9">3.4.23.36</ecNumber>
    </recommendedName>
    <alternativeName>
        <fullName evidence="9">Prolipoprotein signal peptidase</fullName>
    </alternativeName>
    <alternativeName>
        <fullName evidence="9">Signal peptidase II</fullName>
        <shortName evidence="9">SPase II</shortName>
    </alternativeName>
</protein>
<feature type="transmembrane region" description="Helical" evidence="9">
    <location>
        <begin position="84"/>
        <end position="102"/>
    </location>
</feature>
<comment type="caution">
    <text evidence="9">Lacks conserved residue(s) required for the propagation of feature annotation.</text>
</comment>
<keyword evidence="2 9" id="KW-1003">Cell membrane</keyword>
<comment type="similarity">
    <text evidence="1 9 11">Belongs to the peptidase A8 family.</text>
</comment>
<evidence type="ECO:0000256" key="4">
    <source>
        <dbReference type="ARBA" id="ARBA00022692"/>
    </source>
</evidence>
<dbReference type="RefSeq" id="WP_101954279.1">
    <property type="nucleotide sequence ID" value="NZ_PKHE01000010.1"/>
</dbReference>